<dbReference type="InterPro" id="IPR036291">
    <property type="entry name" value="NAD(P)-bd_dom_sf"/>
</dbReference>
<organism evidence="1 2">
    <name type="scientific">Caballeronia udeis</name>
    <dbReference type="NCBI Taxonomy" id="1232866"/>
    <lineage>
        <taxon>Bacteria</taxon>
        <taxon>Pseudomonadati</taxon>
        <taxon>Pseudomonadota</taxon>
        <taxon>Betaproteobacteria</taxon>
        <taxon>Burkholderiales</taxon>
        <taxon>Burkholderiaceae</taxon>
        <taxon>Caballeronia</taxon>
    </lineage>
</organism>
<dbReference type="Pfam" id="PF00106">
    <property type="entry name" value="adh_short"/>
    <property type="match status" value="1"/>
</dbReference>
<dbReference type="Gene3D" id="3.40.50.720">
    <property type="entry name" value="NAD(P)-binding Rossmann-like Domain"/>
    <property type="match status" value="1"/>
</dbReference>
<dbReference type="InterPro" id="IPR002347">
    <property type="entry name" value="SDR_fam"/>
</dbReference>
<reference evidence="1 2" key="1">
    <citation type="submission" date="2024-11" db="EMBL/GenBank/DDBJ databases">
        <title>Using genomics to understand microbial adaptation to soil warming.</title>
        <authorList>
            <person name="Deangelis K.M. PhD."/>
        </authorList>
    </citation>
    <scope>NUCLEOTIDE SEQUENCE [LARGE SCALE GENOMIC DNA]</scope>
    <source>
        <strain evidence="1 2">GAS97</strain>
    </source>
</reference>
<dbReference type="Proteomes" id="UP001620514">
    <property type="component" value="Unassembled WGS sequence"/>
</dbReference>
<dbReference type="SUPFAM" id="SSF51735">
    <property type="entry name" value="NAD(P)-binding Rossmann-fold domains"/>
    <property type="match status" value="1"/>
</dbReference>
<evidence type="ECO:0000313" key="1">
    <source>
        <dbReference type="EMBL" id="MFK4441737.1"/>
    </source>
</evidence>
<evidence type="ECO:0000313" key="2">
    <source>
        <dbReference type="Proteomes" id="UP001620514"/>
    </source>
</evidence>
<dbReference type="EMBL" id="JBIYDN010000004">
    <property type="protein sequence ID" value="MFK4441737.1"/>
    <property type="molecule type" value="Genomic_DNA"/>
</dbReference>
<protein>
    <submittedName>
        <fullName evidence="1">NAD(P)-dependent dehydrogenase (Short-subunit alcohol dehydrogenase family)</fullName>
    </submittedName>
</protein>
<keyword evidence="2" id="KW-1185">Reference proteome</keyword>
<comment type="caution">
    <text evidence="1">The sequence shown here is derived from an EMBL/GenBank/DDBJ whole genome shotgun (WGS) entry which is preliminary data.</text>
</comment>
<dbReference type="RefSeq" id="WP_404605705.1">
    <property type="nucleotide sequence ID" value="NZ_JBIYDN010000004.1"/>
</dbReference>
<gene>
    <name evidence="1" type="ORF">ABH943_001752</name>
</gene>
<proteinExistence type="predicted"/>
<sequence length="100" mass="10787">MICKAGKPAGPFHAGAGEIIEVDRPMSEVRAAFGQIDVLINNAGGLVRHSPFVDASDDDIDAVFASTPAWSFQRRLMAVFALTNRYDFHGSFFPTSQASV</sequence>
<name>A0ABW8MDX3_9BURK</name>
<accession>A0ABW8MDX3</accession>